<name>A0A380EHH4_STAAU</name>
<dbReference type="EMBL" id="UHBY01000003">
    <property type="protein sequence ID" value="SUL35258.1"/>
    <property type="molecule type" value="Genomic_DNA"/>
</dbReference>
<evidence type="ECO:0000259" key="3">
    <source>
        <dbReference type="Pfam" id="PF12848"/>
    </source>
</evidence>
<gene>
    <name evidence="4" type="ORF">NCTC10702_02193</name>
</gene>
<keyword evidence="2 4" id="KW-0067">ATP-binding</keyword>
<feature type="domain" description="ABC-transporter extension" evidence="3">
    <location>
        <begin position="2"/>
        <end position="47"/>
    </location>
</feature>
<accession>A0A380EHH4</accession>
<dbReference type="GO" id="GO:0005524">
    <property type="term" value="F:ATP binding"/>
    <property type="evidence" value="ECO:0007669"/>
    <property type="project" value="UniProtKB-KW"/>
</dbReference>
<organism evidence="4 5">
    <name type="scientific">Staphylococcus aureus</name>
    <dbReference type="NCBI Taxonomy" id="1280"/>
    <lineage>
        <taxon>Bacteria</taxon>
        <taxon>Bacillati</taxon>
        <taxon>Bacillota</taxon>
        <taxon>Bacilli</taxon>
        <taxon>Bacillales</taxon>
        <taxon>Staphylococcaceae</taxon>
        <taxon>Staphylococcus</taxon>
    </lineage>
</organism>
<dbReference type="Proteomes" id="UP000254116">
    <property type="component" value="Unassembled WGS sequence"/>
</dbReference>
<evidence type="ECO:0000256" key="1">
    <source>
        <dbReference type="ARBA" id="ARBA00022741"/>
    </source>
</evidence>
<sequence length="73" mass="8648">MKELQDFIARFSANASKSKQATSRKKQLEKIELDDIQPSSRRYPFVKFTPEREIGNDLLIVQIYLKRLTVKKY</sequence>
<keyword evidence="1" id="KW-0547">Nucleotide-binding</keyword>
<reference evidence="4 5" key="1">
    <citation type="submission" date="2018-06" db="EMBL/GenBank/DDBJ databases">
        <authorList>
            <consortium name="Pathogen Informatics"/>
            <person name="Doyle S."/>
        </authorList>
    </citation>
    <scope>NUCLEOTIDE SEQUENCE [LARGE SCALE GENOMIC DNA]</scope>
    <source>
        <strain evidence="4 5">NCTC10702</strain>
    </source>
</reference>
<evidence type="ECO:0000313" key="5">
    <source>
        <dbReference type="Proteomes" id="UP000254116"/>
    </source>
</evidence>
<dbReference type="InterPro" id="IPR032781">
    <property type="entry name" value="ABC_tran_Xtn"/>
</dbReference>
<protein>
    <submittedName>
        <fullName evidence="4">ABC transporter ATP-binding protein uup</fullName>
    </submittedName>
</protein>
<evidence type="ECO:0000313" key="4">
    <source>
        <dbReference type="EMBL" id="SUL35258.1"/>
    </source>
</evidence>
<dbReference type="Pfam" id="PF12848">
    <property type="entry name" value="ABC_tran_Xtn"/>
    <property type="match status" value="1"/>
</dbReference>
<evidence type="ECO:0000256" key="2">
    <source>
        <dbReference type="ARBA" id="ARBA00022840"/>
    </source>
</evidence>
<dbReference type="AlphaFoldDB" id="A0A380EHH4"/>
<proteinExistence type="predicted"/>